<protein>
    <submittedName>
        <fullName evidence="2">Uncharacterized protein</fullName>
    </submittedName>
</protein>
<sequence length="105" mass="12128">MREKRHHDLRGRPRRAAPKTLPEDLYDYDDDPVPTGGGRRCNTPLLGPNGKEMRVTDDWPDYVPVTEAEIDVFERWFGDVFDELLSPQTAQRGLHILSDIDKKKP</sequence>
<reference evidence="2 3" key="2">
    <citation type="submission" date="2019-01" db="EMBL/GenBank/DDBJ databases">
        <authorList>
            <person name="Li Y."/>
        </authorList>
    </citation>
    <scope>NUCLEOTIDE SEQUENCE [LARGE SCALE GENOMIC DNA]</scope>
    <source>
        <strain evidence="2 3">D19-10-3-21</strain>
    </source>
</reference>
<proteinExistence type="predicted"/>
<comment type="caution">
    <text evidence="2">The sequence shown here is derived from an EMBL/GenBank/DDBJ whole genome shotgun (WGS) entry which is preliminary data.</text>
</comment>
<dbReference type="RefSeq" id="WP_128236010.1">
    <property type="nucleotide sequence ID" value="NZ_SAUX01000002.1"/>
</dbReference>
<organism evidence="2 3">
    <name type="scientific">Paenirhodobacter populi</name>
    <dbReference type="NCBI Taxonomy" id="2306993"/>
    <lineage>
        <taxon>Bacteria</taxon>
        <taxon>Pseudomonadati</taxon>
        <taxon>Pseudomonadota</taxon>
        <taxon>Alphaproteobacteria</taxon>
        <taxon>Rhodobacterales</taxon>
        <taxon>Rhodobacter group</taxon>
        <taxon>Paenirhodobacter</taxon>
    </lineage>
</organism>
<dbReference type="AlphaFoldDB" id="A0A443KGT9"/>
<feature type="compositionally biased region" description="Basic residues" evidence="1">
    <location>
        <begin position="1"/>
        <end position="17"/>
    </location>
</feature>
<reference evidence="2 3" key="1">
    <citation type="submission" date="2019-01" db="EMBL/GenBank/DDBJ databases">
        <title>Sinorhodobacter populi sp. nov. isolated from the symptomatic bark tissue of Populus euramericana canker.</title>
        <authorList>
            <person name="Xu G."/>
        </authorList>
    </citation>
    <scope>NUCLEOTIDE SEQUENCE [LARGE SCALE GENOMIC DNA]</scope>
    <source>
        <strain evidence="2 3">D19-10-3-21</strain>
    </source>
</reference>
<dbReference type="Proteomes" id="UP000285295">
    <property type="component" value="Unassembled WGS sequence"/>
</dbReference>
<dbReference type="OrthoDB" id="7193207at2"/>
<dbReference type="EMBL" id="SAUX01000002">
    <property type="protein sequence ID" value="RWR31967.1"/>
    <property type="molecule type" value="Genomic_DNA"/>
</dbReference>
<accession>A0A443KGT9</accession>
<name>A0A443KGT9_9RHOB</name>
<evidence type="ECO:0000313" key="2">
    <source>
        <dbReference type="EMBL" id="RWR31967.1"/>
    </source>
</evidence>
<gene>
    <name evidence="2" type="ORF">D2T31_03125</name>
</gene>
<feature type="region of interest" description="Disordered" evidence="1">
    <location>
        <begin position="1"/>
        <end position="52"/>
    </location>
</feature>
<evidence type="ECO:0000313" key="3">
    <source>
        <dbReference type="Proteomes" id="UP000285295"/>
    </source>
</evidence>
<evidence type="ECO:0000256" key="1">
    <source>
        <dbReference type="SAM" id="MobiDB-lite"/>
    </source>
</evidence>